<sequence length="223" mass="23216">MRLTRLKHGKKVAASAAFFVACVTAQAGTLEVLVLDRDGKPAPDSVVIVLPSGKGQPRNPLPMSAVVNQEKQQFSPAVTVVGVGAKVRFANSDPWNHHVRLSTPGAAPGASDGQSALLEGKQDGKAASAAVFTMDKPGAVGAALLGCFIHSRMGGAIYVAESPWTVKTNSEGIAVLEDVPEGAATIKVWNAAQLVEKAPLQVNVHISPGKATFQLDVAPRRRS</sequence>
<dbReference type="PROSITE" id="PS51257">
    <property type="entry name" value="PROKAR_LIPOPROTEIN"/>
    <property type="match status" value="1"/>
</dbReference>
<dbReference type="Proteomes" id="UP001302257">
    <property type="component" value="Chromosome"/>
</dbReference>
<dbReference type="InterPro" id="IPR008972">
    <property type="entry name" value="Cupredoxin"/>
</dbReference>
<proteinExistence type="predicted"/>
<dbReference type="SUPFAM" id="SSF49503">
    <property type="entry name" value="Cupredoxins"/>
    <property type="match status" value="1"/>
</dbReference>
<evidence type="ECO:0000256" key="1">
    <source>
        <dbReference type="ARBA" id="ARBA00004418"/>
    </source>
</evidence>
<reference evidence="3 4" key="1">
    <citation type="submission" date="2023-08" db="EMBL/GenBank/DDBJ databases">
        <title>Rhodoferax potami sp. nov. and Rhodoferax mekongensis sp. nov., isolated from the Mekong River in Thailand.</title>
        <authorList>
            <person name="Kitikhun S."/>
            <person name="Charoenyingcharoen P."/>
            <person name="Siriarchawattana P."/>
            <person name="Likhitrattanapisal S."/>
            <person name="Nilsakha T."/>
            <person name="Chanpet A."/>
            <person name="Rattanawaree P."/>
            <person name="Ingsriswang S."/>
        </authorList>
    </citation>
    <scope>NUCLEOTIDE SEQUENCE [LARGE SCALE GENOMIC DNA]</scope>
    <source>
        <strain evidence="3 4">TBRC 17307</strain>
    </source>
</reference>
<organism evidence="3 4">
    <name type="scientific">Rhodoferax mekongensis</name>
    <dbReference type="NCBI Taxonomy" id="3068341"/>
    <lineage>
        <taxon>Bacteria</taxon>
        <taxon>Pseudomonadati</taxon>
        <taxon>Pseudomonadota</taxon>
        <taxon>Betaproteobacteria</taxon>
        <taxon>Burkholderiales</taxon>
        <taxon>Comamonadaceae</taxon>
        <taxon>Rhodoferax</taxon>
    </lineage>
</organism>
<keyword evidence="4" id="KW-1185">Reference proteome</keyword>
<protein>
    <submittedName>
        <fullName evidence="3">Plastocyanin</fullName>
    </submittedName>
</protein>
<evidence type="ECO:0000256" key="2">
    <source>
        <dbReference type="SAM" id="SignalP"/>
    </source>
</evidence>
<keyword evidence="2" id="KW-0732">Signal</keyword>
<accession>A0ABZ0B4P3</accession>
<dbReference type="RefSeq" id="WP_313869182.1">
    <property type="nucleotide sequence ID" value="NZ_CP132507.1"/>
</dbReference>
<evidence type="ECO:0000313" key="3">
    <source>
        <dbReference type="EMBL" id="WNO06483.1"/>
    </source>
</evidence>
<dbReference type="Gene3D" id="2.60.40.420">
    <property type="entry name" value="Cupredoxins - blue copper proteins"/>
    <property type="match status" value="1"/>
</dbReference>
<name>A0ABZ0B4P3_9BURK</name>
<feature type="signal peptide" evidence="2">
    <location>
        <begin position="1"/>
        <end position="27"/>
    </location>
</feature>
<comment type="subcellular location">
    <subcellularLocation>
        <location evidence="1">Periplasm</location>
    </subcellularLocation>
</comment>
<gene>
    <name evidence="3" type="ORF">RAN89_08670</name>
</gene>
<feature type="chain" id="PRO_5046605878" evidence="2">
    <location>
        <begin position="28"/>
        <end position="223"/>
    </location>
</feature>
<evidence type="ECO:0000313" key="4">
    <source>
        <dbReference type="Proteomes" id="UP001302257"/>
    </source>
</evidence>
<dbReference type="EMBL" id="CP132507">
    <property type="protein sequence ID" value="WNO06483.1"/>
    <property type="molecule type" value="Genomic_DNA"/>
</dbReference>